<dbReference type="RefSeq" id="WP_084543348.1">
    <property type="nucleotide sequence ID" value="NZ_FRCZ01000001.1"/>
</dbReference>
<feature type="signal peptide" evidence="5">
    <location>
        <begin position="1"/>
        <end position="24"/>
    </location>
</feature>
<dbReference type="OrthoDB" id="9766758at2"/>
<evidence type="ECO:0000256" key="5">
    <source>
        <dbReference type="RuleBase" id="RU365005"/>
    </source>
</evidence>
<protein>
    <recommendedName>
        <fullName evidence="5">Maltodextrin-binding protein</fullName>
    </recommendedName>
</protein>
<comment type="similarity">
    <text evidence="1 5">Belongs to the bacterial solute-binding protein 1 family.</text>
</comment>
<dbReference type="GO" id="GO:0055052">
    <property type="term" value="C:ATP-binding cassette (ABC) transporter complex, substrate-binding subunit-containing"/>
    <property type="evidence" value="ECO:0007669"/>
    <property type="project" value="TreeGrafter"/>
</dbReference>
<accession>A0A1M7KQ37</accession>
<dbReference type="GO" id="GO:0015144">
    <property type="term" value="F:carbohydrate transmembrane transporter activity"/>
    <property type="evidence" value="ECO:0007669"/>
    <property type="project" value="InterPro"/>
</dbReference>
<evidence type="ECO:0000256" key="4">
    <source>
        <dbReference type="ARBA" id="ARBA00022729"/>
    </source>
</evidence>
<comment type="subcellular location">
    <subcellularLocation>
        <location evidence="5">Cell membrane</location>
        <topology evidence="5">Lipid-anchor</topology>
    </subcellularLocation>
</comment>
<proteinExistence type="inferred from homology"/>
<evidence type="ECO:0000256" key="3">
    <source>
        <dbReference type="ARBA" id="ARBA00022597"/>
    </source>
</evidence>
<evidence type="ECO:0000256" key="6">
    <source>
        <dbReference type="SAM" id="MobiDB-lite"/>
    </source>
</evidence>
<dbReference type="AlphaFoldDB" id="A0A1M7KQ37"/>
<dbReference type="PRINTS" id="PR00181">
    <property type="entry name" value="MALTOSEBP"/>
</dbReference>
<keyword evidence="5" id="KW-0472">Membrane</keyword>
<dbReference type="PANTHER" id="PTHR30061:SF50">
    <property type="entry name" value="MALTOSE_MALTODEXTRIN-BINDING PERIPLASMIC PROTEIN"/>
    <property type="match status" value="1"/>
</dbReference>
<dbReference type="Pfam" id="PF13416">
    <property type="entry name" value="SBP_bac_8"/>
    <property type="match status" value="1"/>
</dbReference>
<dbReference type="SUPFAM" id="SSF53850">
    <property type="entry name" value="Periplasmic binding protein-like II"/>
    <property type="match status" value="1"/>
</dbReference>
<dbReference type="GO" id="GO:1901982">
    <property type="term" value="F:maltose binding"/>
    <property type="evidence" value="ECO:0007669"/>
    <property type="project" value="TreeGrafter"/>
</dbReference>
<gene>
    <name evidence="7" type="ORF">SAMN05216179_0802</name>
</gene>
<evidence type="ECO:0000256" key="1">
    <source>
        <dbReference type="ARBA" id="ARBA00008520"/>
    </source>
</evidence>
<dbReference type="InterPro" id="IPR006060">
    <property type="entry name" value="Maltose/Cyclodextrin-bd"/>
</dbReference>
<keyword evidence="5" id="KW-0449">Lipoprotein</keyword>
<dbReference type="InterPro" id="IPR006059">
    <property type="entry name" value="SBP"/>
</dbReference>
<sequence>MIKNKTLWGLLLMVSFVLLLTACAPEREGAEEATDNENSSEENNEESQSAEEDKPEELVVWINDEDIAEEVSTQMFDKYTEETGIEIKYERVAIPDQVQELALAGPTGDGPDLFFQPQDSLGDIVAQGLAMPIEYTDDEAGAFTDVAMDAFLYEGENYGAPVAIETYFAFYNKSLIDTVPETIDDVLAMSQELTDPSNDEYGFLISPEFYYLYSFMNAYGGYVFGEEGGVYDPTDIGLDNEGSIEGLQKYKEFIDEGLLPKTLTVDVLDGLFKEGKVGMVVSGPWNMPIYKEALGDDVATAPLPKMNGEVAPSFVGVKSWLVSYYSENQKWATDLAKFMTNDENSQLYYEVTGELPPRPEILDAVEDPIYAGYTEQVPHGTLMPNIPEMSPVWDMDIAIELINNGSDVESAVTDTVQSIKDKIGTMGTSE</sequence>
<name>A0A1M7KQ37_9BACI</name>
<keyword evidence="2 5" id="KW-0813">Transport</keyword>
<organism evidence="7 8">
    <name type="scientific">Gracilibacillus kekensis</name>
    <dbReference type="NCBI Taxonomy" id="1027249"/>
    <lineage>
        <taxon>Bacteria</taxon>
        <taxon>Bacillati</taxon>
        <taxon>Bacillota</taxon>
        <taxon>Bacilli</taxon>
        <taxon>Bacillales</taxon>
        <taxon>Bacillaceae</taxon>
        <taxon>Gracilibacillus</taxon>
    </lineage>
</organism>
<dbReference type="STRING" id="1027249.SAMN05216179_0802"/>
<dbReference type="PROSITE" id="PS51257">
    <property type="entry name" value="PROKAR_LIPOPROTEIN"/>
    <property type="match status" value="1"/>
</dbReference>
<dbReference type="Proteomes" id="UP000184184">
    <property type="component" value="Unassembled WGS sequence"/>
</dbReference>
<dbReference type="EMBL" id="FRCZ01000001">
    <property type="protein sequence ID" value="SHM67552.1"/>
    <property type="molecule type" value="Genomic_DNA"/>
</dbReference>
<evidence type="ECO:0000256" key="2">
    <source>
        <dbReference type="ARBA" id="ARBA00022448"/>
    </source>
</evidence>
<dbReference type="GO" id="GO:0042956">
    <property type="term" value="P:maltodextrin transmembrane transport"/>
    <property type="evidence" value="ECO:0007669"/>
    <property type="project" value="TreeGrafter"/>
</dbReference>
<evidence type="ECO:0000313" key="7">
    <source>
        <dbReference type="EMBL" id="SHM67552.1"/>
    </source>
</evidence>
<dbReference type="PANTHER" id="PTHR30061">
    <property type="entry name" value="MALTOSE-BINDING PERIPLASMIC PROTEIN"/>
    <property type="match status" value="1"/>
</dbReference>
<keyword evidence="5" id="KW-1003">Cell membrane</keyword>
<keyword evidence="8" id="KW-1185">Reference proteome</keyword>
<feature type="chain" id="PRO_5039751027" description="Maltodextrin-binding protein" evidence="5">
    <location>
        <begin position="25"/>
        <end position="430"/>
    </location>
</feature>
<reference evidence="7 8" key="1">
    <citation type="submission" date="2016-11" db="EMBL/GenBank/DDBJ databases">
        <authorList>
            <person name="Jaros S."/>
            <person name="Januszkiewicz K."/>
            <person name="Wedrychowicz H."/>
        </authorList>
    </citation>
    <scope>NUCLEOTIDE SEQUENCE [LARGE SCALE GENOMIC DNA]</scope>
    <source>
        <strain evidence="7 8">CGMCC 1.10681</strain>
    </source>
</reference>
<feature type="region of interest" description="Disordered" evidence="6">
    <location>
        <begin position="28"/>
        <end position="57"/>
    </location>
</feature>
<feature type="compositionally biased region" description="Acidic residues" evidence="6">
    <location>
        <begin position="31"/>
        <end position="55"/>
    </location>
</feature>
<dbReference type="GO" id="GO:0015768">
    <property type="term" value="P:maltose transport"/>
    <property type="evidence" value="ECO:0007669"/>
    <property type="project" value="TreeGrafter"/>
</dbReference>
<keyword evidence="4 5" id="KW-0732">Signal</keyword>
<evidence type="ECO:0000313" key="8">
    <source>
        <dbReference type="Proteomes" id="UP000184184"/>
    </source>
</evidence>
<keyword evidence="3 5" id="KW-0762">Sugar transport</keyword>
<dbReference type="Gene3D" id="3.40.190.10">
    <property type="entry name" value="Periplasmic binding protein-like II"/>
    <property type="match status" value="2"/>
</dbReference>